<dbReference type="EMBL" id="AWWV01016462">
    <property type="protein sequence ID" value="OMO49527.1"/>
    <property type="molecule type" value="Genomic_DNA"/>
</dbReference>
<dbReference type="Pfam" id="PF00111">
    <property type="entry name" value="Fer2"/>
    <property type="match status" value="1"/>
</dbReference>
<comment type="function">
    <text evidence="1">Ferredoxins are iron-sulfur proteins that transfer electrons in a wide variety of metabolic reactions.</text>
</comment>
<accession>A0A1R3FUN7</accession>
<dbReference type="GO" id="GO:0051537">
    <property type="term" value="F:2 iron, 2 sulfur cluster binding"/>
    <property type="evidence" value="ECO:0007669"/>
    <property type="project" value="UniProtKB-KW"/>
</dbReference>
<dbReference type="Gene3D" id="1.25.40.20">
    <property type="entry name" value="Ankyrin repeat-containing domain"/>
    <property type="match status" value="1"/>
</dbReference>
<dbReference type="SUPFAM" id="SSF54292">
    <property type="entry name" value="2Fe-2S ferredoxin-like"/>
    <property type="match status" value="1"/>
</dbReference>
<evidence type="ECO:0000256" key="11">
    <source>
        <dbReference type="PROSITE-ProRule" id="PRU00023"/>
    </source>
</evidence>
<dbReference type="InterPro" id="IPR036770">
    <property type="entry name" value="Ankyrin_rpt-contain_sf"/>
</dbReference>
<keyword evidence="11" id="KW-0040">ANK repeat</keyword>
<evidence type="ECO:0000256" key="8">
    <source>
        <dbReference type="ARBA" id="ARBA00023004"/>
    </source>
</evidence>
<dbReference type="NCBIfam" id="TIGR02008">
    <property type="entry name" value="fdx_plant"/>
    <property type="match status" value="1"/>
</dbReference>
<dbReference type="Pfam" id="PF12796">
    <property type="entry name" value="Ank_2"/>
    <property type="match status" value="1"/>
</dbReference>
<dbReference type="InterPro" id="IPR010241">
    <property type="entry name" value="Fd_pln"/>
</dbReference>
<dbReference type="PANTHER" id="PTHR43112">
    <property type="entry name" value="FERREDOXIN"/>
    <property type="match status" value="1"/>
</dbReference>
<dbReference type="OrthoDB" id="673776at2759"/>
<evidence type="ECO:0000256" key="7">
    <source>
        <dbReference type="ARBA" id="ARBA00022982"/>
    </source>
</evidence>
<organism evidence="13 14">
    <name type="scientific">Corchorus capsularis</name>
    <name type="common">Jute</name>
    <dbReference type="NCBI Taxonomy" id="210143"/>
    <lineage>
        <taxon>Eukaryota</taxon>
        <taxon>Viridiplantae</taxon>
        <taxon>Streptophyta</taxon>
        <taxon>Embryophyta</taxon>
        <taxon>Tracheophyta</taxon>
        <taxon>Spermatophyta</taxon>
        <taxon>Magnoliopsida</taxon>
        <taxon>eudicotyledons</taxon>
        <taxon>Gunneridae</taxon>
        <taxon>Pentapetalae</taxon>
        <taxon>rosids</taxon>
        <taxon>malvids</taxon>
        <taxon>Malvales</taxon>
        <taxon>Malvaceae</taxon>
        <taxon>Grewioideae</taxon>
        <taxon>Apeibeae</taxon>
        <taxon>Corchorus</taxon>
    </lineage>
</organism>
<evidence type="ECO:0000256" key="9">
    <source>
        <dbReference type="ARBA" id="ARBA00023014"/>
    </source>
</evidence>
<evidence type="ECO:0000256" key="10">
    <source>
        <dbReference type="ARBA" id="ARBA00034078"/>
    </source>
</evidence>
<reference evidence="13 14" key="1">
    <citation type="submission" date="2013-09" db="EMBL/GenBank/DDBJ databases">
        <title>Corchorus capsularis genome sequencing.</title>
        <authorList>
            <person name="Alam M."/>
            <person name="Haque M.S."/>
            <person name="Islam M.S."/>
            <person name="Emdad E.M."/>
            <person name="Islam M.M."/>
            <person name="Ahmed B."/>
            <person name="Halim A."/>
            <person name="Hossen Q.M.M."/>
            <person name="Hossain M.Z."/>
            <person name="Ahmed R."/>
            <person name="Khan M.M."/>
            <person name="Islam R."/>
            <person name="Rashid M.M."/>
            <person name="Khan S.A."/>
            <person name="Rahman M.S."/>
            <person name="Alam M."/>
        </authorList>
    </citation>
    <scope>NUCLEOTIDE SEQUENCE [LARGE SCALE GENOMIC DNA]</scope>
    <source>
        <strain evidence="14">cv. CVL-1</strain>
        <tissue evidence="13">Whole seedling</tissue>
    </source>
</reference>
<evidence type="ECO:0000256" key="1">
    <source>
        <dbReference type="ARBA" id="ARBA00003532"/>
    </source>
</evidence>
<dbReference type="PROSITE" id="PS00197">
    <property type="entry name" value="2FE2S_FER_1"/>
    <property type="match status" value="1"/>
</dbReference>
<keyword evidence="5" id="KW-0001">2Fe-2S</keyword>
<dbReference type="PROSITE" id="PS50297">
    <property type="entry name" value="ANK_REP_REGION"/>
    <property type="match status" value="1"/>
</dbReference>
<evidence type="ECO:0000256" key="2">
    <source>
        <dbReference type="ARBA" id="ARBA00004229"/>
    </source>
</evidence>
<dbReference type="Proteomes" id="UP000188268">
    <property type="component" value="Unassembled WGS sequence"/>
</dbReference>
<gene>
    <name evidence="13" type="ORF">CCACVL1_30953</name>
</gene>
<evidence type="ECO:0000259" key="12">
    <source>
        <dbReference type="PROSITE" id="PS51085"/>
    </source>
</evidence>
<keyword evidence="7" id="KW-0249">Electron transport</keyword>
<evidence type="ECO:0000256" key="5">
    <source>
        <dbReference type="ARBA" id="ARBA00022714"/>
    </source>
</evidence>
<dbReference type="InterPro" id="IPR001041">
    <property type="entry name" value="2Fe-2S_ferredoxin-type"/>
</dbReference>
<dbReference type="PROSITE" id="PS50088">
    <property type="entry name" value="ANK_REPEAT"/>
    <property type="match status" value="1"/>
</dbReference>
<protein>
    <recommendedName>
        <fullName evidence="12">2Fe-2S ferredoxin-type domain-containing protein</fullName>
    </recommendedName>
</protein>
<dbReference type="InterPro" id="IPR012675">
    <property type="entry name" value="Beta-grasp_dom_sf"/>
</dbReference>
<dbReference type="STRING" id="210143.A0A1R3FUN7"/>
<dbReference type="GO" id="GO:0046872">
    <property type="term" value="F:metal ion binding"/>
    <property type="evidence" value="ECO:0007669"/>
    <property type="project" value="UniProtKB-KW"/>
</dbReference>
<comment type="subcellular location">
    <subcellularLocation>
        <location evidence="2">Plastid</location>
        <location evidence="2">Chloroplast</location>
    </subcellularLocation>
</comment>
<dbReference type="AlphaFoldDB" id="A0A1R3FUN7"/>
<evidence type="ECO:0000313" key="14">
    <source>
        <dbReference type="Proteomes" id="UP000188268"/>
    </source>
</evidence>
<feature type="domain" description="2Fe-2S ferredoxin-type" evidence="12">
    <location>
        <begin position="57"/>
        <end position="153"/>
    </location>
</feature>
<evidence type="ECO:0000313" key="13">
    <source>
        <dbReference type="EMBL" id="OMO49527.1"/>
    </source>
</evidence>
<name>A0A1R3FUN7_COCAP</name>
<dbReference type="PROSITE" id="PS51085">
    <property type="entry name" value="2FE2S_FER_2"/>
    <property type="match status" value="1"/>
</dbReference>
<dbReference type="SUPFAM" id="SSF48403">
    <property type="entry name" value="Ankyrin repeat"/>
    <property type="match status" value="1"/>
</dbReference>
<comment type="cofactor">
    <cofactor evidence="10">
        <name>[2Fe-2S] cluster</name>
        <dbReference type="ChEBI" id="CHEBI:190135"/>
    </cofactor>
</comment>
<sequence>MTTVSVTSPCVVKAAIPNRFTSAIVKAPTSLGSVKSISKSFGLKCSSNYRTTMSAVYKIKLVGPDGEECEFEAPDDKYILDAAEEAGVDLPYSCRAGACSTCAGKIISGSVDQSDGSFLDEKQMGEGIFKIPWQLVNMVQELDGNSYDYIADPMIQVQDIIFDDDKHKFLTFLEELGYPEIVPPCITSQLCRHGAEECAKALLEGETGYTIDIHDTLNDDFENWTLLHLASYYGHLPIVSLLLRHGAQPNIRSNCLDRTHPSDNMLPLNLTVARIRSLLFEYSPDWNPEEHIFRAIFVLCLPKMKEMREVLSLLLEKTEEDLVEKEIVHYFIEGKVIELATLLIVAPEKVFSPSVYKKFCHTGLEGSMGYRDFIIKRITELEILKLSSVSNGNCKLARKCQHQLASMMRMLQLFEIFESVGDKIHTCLEEQRQNVCSETNLIFDVERENVNQDAAEKVRSIFLEAGFPLKHQDYSLLTMFNRPFEPSYESAVKMKSPTILHGKPESPKQGGLLKSIRSNFALQSKNIGELSCICLKEGKLVELAVLLMVAHEWLIGKSNQYFRVSLSENGTELHRCFMLEMSSAIFEETLSIAKFESSKLVRKCKARREILYSAKLLLKVFEKAGYCIDQYLQSNIYQRRTRNVQVAEDLEFLLKFHGFHCSQQDSNLSDMKCFQDILEQRPEQAGAKKRLVRGDLRPLESLRPLCIVPNRLEKLGNLSKRFPLKDIGTPSCYPVHLFPLVETDEKAYNFLPKKKHVGPMLSGQRTFHVFGSAARSFHTCQILDSSFGFKSSKPKGTETLKTVKPLTADFLFGEQLTMFARAFRRGIKRS</sequence>
<feature type="repeat" description="ANK" evidence="11">
    <location>
        <begin position="222"/>
        <end position="254"/>
    </location>
</feature>
<keyword evidence="6" id="KW-0479">Metal-binding</keyword>
<keyword evidence="14" id="KW-1185">Reference proteome</keyword>
<evidence type="ECO:0000256" key="6">
    <source>
        <dbReference type="ARBA" id="ARBA00022723"/>
    </source>
</evidence>
<dbReference type="GO" id="GO:0022900">
    <property type="term" value="P:electron transport chain"/>
    <property type="evidence" value="ECO:0007669"/>
    <property type="project" value="InterPro"/>
</dbReference>
<dbReference type="GO" id="GO:0009507">
    <property type="term" value="C:chloroplast"/>
    <property type="evidence" value="ECO:0007669"/>
    <property type="project" value="UniProtKB-SubCell"/>
</dbReference>
<dbReference type="PANTHER" id="PTHR43112:SF44">
    <property type="entry name" value="FERREDOXIN"/>
    <property type="match status" value="1"/>
</dbReference>
<dbReference type="InterPro" id="IPR006058">
    <property type="entry name" value="2Fe2S_fd_BS"/>
</dbReference>
<dbReference type="InterPro" id="IPR002110">
    <property type="entry name" value="Ankyrin_rpt"/>
</dbReference>
<evidence type="ECO:0000256" key="4">
    <source>
        <dbReference type="ARBA" id="ARBA00022448"/>
    </source>
</evidence>
<dbReference type="Gramene" id="OMO49527">
    <property type="protein sequence ID" value="OMO49527"/>
    <property type="gene ID" value="CCACVL1_30953"/>
</dbReference>
<proteinExistence type="inferred from homology"/>
<dbReference type="CDD" id="cd00207">
    <property type="entry name" value="fer2"/>
    <property type="match status" value="1"/>
</dbReference>
<dbReference type="InterPro" id="IPR036010">
    <property type="entry name" value="2Fe-2S_ferredoxin-like_sf"/>
</dbReference>
<keyword evidence="9" id="KW-0411">Iron-sulfur</keyword>
<keyword evidence="8" id="KW-0408">Iron</keyword>
<dbReference type="SMART" id="SM00248">
    <property type="entry name" value="ANK"/>
    <property type="match status" value="1"/>
</dbReference>
<comment type="similarity">
    <text evidence="3">Belongs to the 2Fe2S plant-type ferredoxin family.</text>
</comment>
<comment type="caution">
    <text evidence="13">The sequence shown here is derived from an EMBL/GenBank/DDBJ whole genome shotgun (WGS) entry which is preliminary data.</text>
</comment>
<evidence type="ECO:0000256" key="3">
    <source>
        <dbReference type="ARBA" id="ARBA00007874"/>
    </source>
</evidence>
<keyword evidence="4" id="KW-0813">Transport</keyword>
<dbReference type="Gene3D" id="3.10.20.30">
    <property type="match status" value="1"/>
</dbReference>
<dbReference type="GO" id="GO:0009055">
    <property type="term" value="F:electron transfer activity"/>
    <property type="evidence" value="ECO:0007669"/>
    <property type="project" value="InterPro"/>
</dbReference>